<dbReference type="AlphaFoldDB" id="A0A2V3DSR6"/>
<evidence type="ECO:0000313" key="2">
    <source>
        <dbReference type="Proteomes" id="UP000246303"/>
    </source>
</evidence>
<dbReference type="Proteomes" id="UP000246303">
    <property type="component" value="Unassembled WGS sequence"/>
</dbReference>
<organism evidence="1 2">
    <name type="scientific">Arthrobacter psychrochitiniphilus</name>
    <dbReference type="NCBI Taxonomy" id="291045"/>
    <lineage>
        <taxon>Bacteria</taxon>
        <taxon>Bacillati</taxon>
        <taxon>Actinomycetota</taxon>
        <taxon>Actinomycetes</taxon>
        <taxon>Micrococcales</taxon>
        <taxon>Micrococcaceae</taxon>
        <taxon>Arthrobacter</taxon>
    </lineage>
</organism>
<proteinExistence type="predicted"/>
<comment type="caution">
    <text evidence="1">The sequence shown here is derived from an EMBL/GenBank/DDBJ whole genome shotgun (WGS) entry which is preliminary data.</text>
</comment>
<dbReference type="EMBL" id="QHLZ01000003">
    <property type="protein sequence ID" value="PXA66285.1"/>
    <property type="molecule type" value="Genomic_DNA"/>
</dbReference>
<protein>
    <submittedName>
        <fullName evidence="1">Uncharacterized protein</fullName>
    </submittedName>
</protein>
<gene>
    <name evidence="1" type="ORF">CVS29_06195</name>
</gene>
<reference evidence="1 2" key="1">
    <citation type="submission" date="2018-05" db="EMBL/GenBank/DDBJ databases">
        <title>Genetic diversity of glacier-inhabiting Cryobacterium bacteria in China and description of Cryobacterium mengkeensis sp. nov. and Arthrobacter glacialis sp. nov.</title>
        <authorList>
            <person name="Liu Q."/>
            <person name="Xin Y.-H."/>
        </authorList>
    </citation>
    <scope>NUCLEOTIDE SEQUENCE [LARGE SCALE GENOMIC DNA]</scope>
    <source>
        <strain evidence="1 2">GP3</strain>
    </source>
</reference>
<accession>A0A2V3DSR6</accession>
<evidence type="ECO:0000313" key="1">
    <source>
        <dbReference type="EMBL" id="PXA66285.1"/>
    </source>
</evidence>
<name>A0A2V3DSR6_9MICC</name>
<sequence length="88" mass="10128">MTFTPGDPMTRPLHHRAFIDPENNEVWPALTHNEPITLVNNRGWRLAGRVETLSSDRQCLWIQLDSGMGRQLIHHQDGFVLENTQKAN</sequence>
<keyword evidence="2" id="KW-1185">Reference proteome</keyword>